<dbReference type="eggNOG" id="KOG4155">
    <property type="taxonomic scope" value="Eukaryota"/>
</dbReference>
<dbReference type="GO" id="GO:0016593">
    <property type="term" value="C:Cdc73/Paf1 complex"/>
    <property type="evidence" value="ECO:0007669"/>
    <property type="project" value="TreeGrafter"/>
</dbReference>
<reference evidence="4 5" key="1">
    <citation type="journal article" date="2007" name="Nature">
        <title>Evolution of genes and genomes on the Drosophila phylogeny.</title>
        <authorList>
            <consortium name="Drosophila 12 Genomes Consortium"/>
            <person name="Clark A.G."/>
            <person name="Eisen M.B."/>
            <person name="Smith D.R."/>
            <person name="Bergman C.M."/>
            <person name="Oliver B."/>
            <person name="Markow T.A."/>
            <person name="Kaufman T.C."/>
            <person name="Kellis M."/>
            <person name="Gelbart W."/>
            <person name="Iyer V.N."/>
            <person name="Pollard D.A."/>
            <person name="Sackton T.B."/>
            <person name="Larracuente A.M."/>
            <person name="Singh N.D."/>
            <person name="Abad J.P."/>
            <person name="Abt D.N."/>
            <person name="Adryan B."/>
            <person name="Aguade M."/>
            <person name="Akashi H."/>
            <person name="Anderson W.W."/>
            <person name="Aquadro C.F."/>
            <person name="Ardell D.H."/>
            <person name="Arguello R."/>
            <person name="Artieri C.G."/>
            <person name="Barbash D.A."/>
            <person name="Barker D."/>
            <person name="Barsanti P."/>
            <person name="Batterham P."/>
            <person name="Batzoglou S."/>
            <person name="Begun D."/>
            <person name="Bhutkar A."/>
            <person name="Blanco E."/>
            <person name="Bosak S.A."/>
            <person name="Bradley R.K."/>
            <person name="Brand A.D."/>
            <person name="Brent M.R."/>
            <person name="Brooks A.N."/>
            <person name="Brown R.H."/>
            <person name="Butlin R.K."/>
            <person name="Caggese C."/>
            <person name="Calvi B.R."/>
            <person name="Bernardo de Carvalho A."/>
            <person name="Caspi A."/>
            <person name="Castrezana S."/>
            <person name="Celniker S.E."/>
            <person name="Chang J.L."/>
            <person name="Chapple C."/>
            <person name="Chatterji S."/>
            <person name="Chinwalla A."/>
            <person name="Civetta A."/>
            <person name="Clifton S.W."/>
            <person name="Comeron J.M."/>
            <person name="Costello J.C."/>
            <person name="Coyne J.A."/>
            <person name="Daub J."/>
            <person name="David R.G."/>
            <person name="Delcher A.L."/>
            <person name="Delehaunty K."/>
            <person name="Do C.B."/>
            <person name="Ebling H."/>
            <person name="Edwards K."/>
            <person name="Eickbush T."/>
            <person name="Evans J.D."/>
            <person name="Filipski A."/>
            <person name="Findeiss S."/>
            <person name="Freyhult E."/>
            <person name="Fulton L."/>
            <person name="Fulton R."/>
            <person name="Garcia A.C."/>
            <person name="Gardiner A."/>
            <person name="Garfield D.A."/>
            <person name="Garvin B.E."/>
            <person name="Gibson G."/>
            <person name="Gilbert D."/>
            <person name="Gnerre S."/>
            <person name="Godfrey J."/>
            <person name="Good R."/>
            <person name="Gotea V."/>
            <person name="Gravely B."/>
            <person name="Greenberg A.J."/>
            <person name="Griffiths-Jones S."/>
            <person name="Gross S."/>
            <person name="Guigo R."/>
            <person name="Gustafson E.A."/>
            <person name="Haerty W."/>
            <person name="Hahn M.W."/>
            <person name="Halligan D.L."/>
            <person name="Halpern A.L."/>
            <person name="Halter G.M."/>
            <person name="Han M.V."/>
            <person name="Heger A."/>
            <person name="Hillier L."/>
            <person name="Hinrichs A.S."/>
            <person name="Holmes I."/>
            <person name="Hoskins R.A."/>
            <person name="Hubisz M.J."/>
            <person name="Hultmark D."/>
            <person name="Huntley M.A."/>
            <person name="Jaffe D.B."/>
            <person name="Jagadeeshan S."/>
            <person name="Jeck W.R."/>
            <person name="Johnson J."/>
            <person name="Jones C.D."/>
            <person name="Jordan W.C."/>
            <person name="Karpen G.H."/>
            <person name="Kataoka E."/>
            <person name="Keightley P.D."/>
            <person name="Kheradpour P."/>
            <person name="Kirkness E.F."/>
            <person name="Koerich L.B."/>
            <person name="Kristiansen K."/>
            <person name="Kudrna D."/>
            <person name="Kulathinal R.J."/>
            <person name="Kumar S."/>
            <person name="Kwok R."/>
            <person name="Lander E."/>
            <person name="Langley C.H."/>
            <person name="Lapoint R."/>
            <person name="Lazzaro B.P."/>
            <person name="Lee S.J."/>
            <person name="Levesque L."/>
            <person name="Li R."/>
            <person name="Lin C.F."/>
            <person name="Lin M.F."/>
            <person name="Lindblad-Toh K."/>
            <person name="Llopart A."/>
            <person name="Long M."/>
            <person name="Low L."/>
            <person name="Lozovsky E."/>
            <person name="Lu J."/>
            <person name="Luo M."/>
            <person name="Machado C.A."/>
            <person name="Makalowski W."/>
            <person name="Marzo M."/>
            <person name="Matsuda M."/>
            <person name="Matzkin L."/>
            <person name="McAllister B."/>
            <person name="McBride C.S."/>
            <person name="McKernan B."/>
            <person name="McKernan K."/>
            <person name="Mendez-Lago M."/>
            <person name="Minx P."/>
            <person name="Mollenhauer M.U."/>
            <person name="Montooth K."/>
            <person name="Mount S.M."/>
            <person name="Mu X."/>
            <person name="Myers E."/>
            <person name="Negre B."/>
            <person name="Newfeld S."/>
            <person name="Nielsen R."/>
            <person name="Noor M.A."/>
            <person name="O'Grady P."/>
            <person name="Pachter L."/>
            <person name="Papaceit M."/>
            <person name="Parisi M.J."/>
            <person name="Parisi M."/>
            <person name="Parts L."/>
            <person name="Pedersen J.S."/>
            <person name="Pesole G."/>
            <person name="Phillippy A.M."/>
            <person name="Ponting C.P."/>
            <person name="Pop M."/>
            <person name="Porcelli D."/>
            <person name="Powell J.R."/>
            <person name="Prohaska S."/>
            <person name="Pruitt K."/>
            <person name="Puig M."/>
            <person name="Quesneville H."/>
            <person name="Ram K.R."/>
            <person name="Rand D."/>
            <person name="Rasmussen M.D."/>
            <person name="Reed L.K."/>
            <person name="Reenan R."/>
            <person name="Reily A."/>
            <person name="Remington K.A."/>
            <person name="Rieger T.T."/>
            <person name="Ritchie M.G."/>
            <person name="Robin C."/>
            <person name="Rogers Y.H."/>
            <person name="Rohde C."/>
            <person name="Rozas J."/>
            <person name="Rubenfield M.J."/>
            <person name="Ruiz A."/>
            <person name="Russo S."/>
            <person name="Salzberg S.L."/>
            <person name="Sanchez-Gracia A."/>
            <person name="Saranga D.J."/>
            <person name="Sato H."/>
            <person name="Schaeffer S.W."/>
            <person name="Schatz M.C."/>
            <person name="Schlenke T."/>
            <person name="Schwartz R."/>
            <person name="Segarra C."/>
            <person name="Singh R.S."/>
            <person name="Sirot L."/>
            <person name="Sirota M."/>
            <person name="Sisneros N.B."/>
            <person name="Smith C.D."/>
            <person name="Smith T.F."/>
            <person name="Spieth J."/>
            <person name="Stage D.E."/>
            <person name="Stark A."/>
            <person name="Stephan W."/>
            <person name="Strausberg R.L."/>
            <person name="Strempel S."/>
            <person name="Sturgill D."/>
            <person name="Sutton G."/>
            <person name="Sutton G.G."/>
            <person name="Tao W."/>
            <person name="Teichmann S."/>
            <person name="Tobari Y.N."/>
            <person name="Tomimura Y."/>
            <person name="Tsolas J.M."/>
            <person name="Valente V.L."/>
            <person name="Venter E."/>
            <person name="Venter J.C."/>
            <person name="Vicario S."/>
            <person name="Vieira F.G."/>
            <person name="Vilella A.J."/>
            <person name="Villasante A."/>
            <person name="Walenz B."/>
            <person name="Wang J."/>
            <person name="Wasserman M."/>
            <person name="Watts T."/>
            <person name="Wilson D."/>
            <person name="Wilson R.K."/>
            <person name="Wing R.A."/>
            <person name="Wolfner M.F."/>
            <person name="Wong A."/>
            <person name="Wong G.K."/>
            <person name="Wu C.I."/>
            <person name="Wu G."/>
            <person name="Yamamoto D."/>
            <person name="Yang H.P."/>
            <person name="Yang S.P."/>
            <person name="Yorke J.A."/>
            <person name="Yoshida K."/>
            <person name="Zdobnov E."/>
            <person name="Zhang P."/>
            <person name="Zhang Y."/>
            <person name="Zimin A.V."/>
            <person name="Baldwin J."/>
            <person name="Abdouelleil A."/>
            <person name="Abdulkadir J."/>
            <person name="Abebe A."/>
            <person name="Abera B."/>
            <person name="Abreu J."/>
            <person name="Acer S.C."/>
            <person name="Aftuck L."/>
            <person name="Alexander A."/>
            <person name="An P."/>
            <person name="Anderson E."/>
            <person name="Anderson S."/>
            <person name="Arachi H."/>
            <person name="Azer M."/>
            <person name="Bachantsang P."/>
            <person name="Barry A."/>
            <person name="Bayul T."/>
            <person name="Berlin A."/>
            <person name="Bessette D."/>
            <person name="Bloom T."/>
            <person name="Blye J."/>
            <person name="Boguslavskiy L."/>
            <person name="Bonnet C."/>
            <person name="Boukhgalter B."/>
            <person name="Bourzgui I."/>
            <person name="Brown A."/>
            <person name="Cahill P."/>
            <person name="Channer S."/>
            <person name="Cheshatsang Y."/>
            <person name="Chuda L."/>
            <person name="Citroen M."/>
            <person name="Collymore A."/>
            <person name="Cooke P."/>
            <person name="Costello M."/>
            <person name="D'Aco K."/>
            <person name="Daza R."/>
            <person name="De Haan G."/>
            <person name="DeGray S."/>
            <person name="DeMaso C."/>
            <person name="Dhargay N."/>
            <person name="Dooley K."/>
            <person name="Dooley E."/>
            <person name="Doricent M."/>
            <person name="Dorje P."/>
            <person name="Dorjee K."/>
            <person name="Dupes A."/>
            <person name="Elong R."/>
            <person name="Falk J."/>
            <person name="Farina A."/>
            <person name="Faro S."/>
            <person name="Ferguson D."/>
            <person name="Fisher S."/>
            <person name="Foley C.D."/>
            <person name="Franke A."/>
            <person name="Friedrich D."/>
            <person name="Gadbois L."/>
            <person name="Gearin G."/>
            <person name="Gearin C.R."/>
            <person name="Giannoukos G."/>
            <person name="Goode T."/>
            <person name="Graham J."/>
            <person name="Grandbois E."/>
            <person name="Grewal S."/>
            <person name="Gyaltsen K."/>
            <person name="Hafez N."/>
            <person name="Hagos B."/>
            <person name="Hall J."/>
            <person name="Henson C."/>
            <person name="Hollinger A."/>
            <person name="Honan T."/>
            <person name="Huard M.D."/>
            <person name="Hughes L."/>
            <person name="Hurhula B."/>
            <person name="Husby M.E."/>
            <person name="Kamat A."/>
            <person name="Kanga B."/>
            <person name="Kashin S."/>
            <person name="Khazanovich D."/>
            <person name="Kisner P."/>
            <person name="Lance K."/>
            <person name="Lara M."/>
            <person name="Lee W."/>
            <person name="Lennon N."/>
            <person name="Letendre F."/>
            <person name="LeVine R."/>
            <person name="Lipovsky A."/>
            <person name="Liu X."/>
            <person name="Liu J."/>
            <person name="Liu S."/>
            <person name="Lokyitsang T."/>
            <person name="Lokyitsang Y."/>
            <person name="Lubonja R."/>
            <person name="Lui A."/>
            <person name="MacDonald P."/>
            <person name="Magnisalis V."/>
            <person name="Maru K."/>
            <person name="Matthews C."/>
            <person name="McCusker W."/>
            <person name="McDonough S."/>
            <person name="Mehta T."/>
            <person name="Meldrim J."/>
            <person name="Meneus L."/>
            <person name="Mihai O."/>
            <person name="Mihalev A."/>
            <person name="Mihova T."/>
            <person name="Mittelman R."/>
            <person name="Mlenga V."/>
            <person name="Montmayeur A."/>
            <person name="Mulrain L."/>
            <person name="Navidi A."/>
            <person name="Naylor J."/>
            <person name="Negash T."/>
            <person name="Nguyen T."/>
            <person name="Nguyen N."/>
            <person name="Nicol R."/>
            <person name="Norbu C."/>
            <person name="Norbu N."/>
            <person name="Novod N."/>
            <person name="O'Neill B."/>
            <person name="Osman S."/>
            <person name="Markiewicz E."/>
            <person name="Oyono O.L."/>
            <person name="Patti C."/>
            <person name="Phunkhang P."/>
            <person name="Pierre F."/>
            <person name="Priest M."/>
            <person name="Raghuraman S."/>
            <person name="Rege F."/>
            <person name="Reyes R."/>
            <person name="Rise C."/>
            <person name="Rogov P."/>
            <person name="Ross K."/>
            <person name="Ryan E."/>
            <person name="Settipalli S."/>
            <person name="Shea T."/>
            <person name="Sherpa N."/>
            <person name="Shi L."/>
            <person name="Shih D."/>
            <person name="Sparrow T."/>
            <person name="Spaulding J."/>
            <person name="Stalker J."/>
            <person name="Stange-Thomann N."/>
            <person name="Stavropoulos S."/>
            <person name="Stone C."/>
            <person name="Strader C."/>
            <person name="Tesfaye S."/>
            <person name="Thomson T."/>
            <person name="Thoulutsang Y."/>
            <person name="Thoulutsang D."/>
            <person name="Topham K."/>
            <person name="Topping I."/>
            <person name="Tsamla T."/>
            <person name="Vassiliev H."/>
            <person name="Vo A."/>
            <person name="Wangchuk T."/>
            <person name="Wangdi T."/>
            <person name="Weiand M."/>
            <person name="Wilkinson J."/>
            <person name="Wilson A."/>
            <person name="Yadav S."/>
            <person name="Young G."/>
            <person name="Yu Q."/>
            <person name="Zembek L."/>
            <person name="Zhong D."/>
            <person name="Zimmer A."/>
            <person name="Zwirko Z."/>
            <person name="Jaffe D.B."/>
            <person name="Alvarez P."/>
            <person name="Brockman W."/>
            <person name="Butler J."/>
            <person name="Chin C."/>
            <person name="Gnerre S."/>
            <person name="Grabherr M."/>
            <person name="Kleber M."/>
            <person name="Mauceli E."/>
            <person name="MacCallum I."/>
        </authorList>
    </citation>
    <scope>NUCLEOTIDE SEQUENCE [LARGE SCALE GENOMIC DNA]</scope>
    <source>
        <strain evidence="5">Tucson 15287-2541.00</strain>
    </source>
</reference>
<accession>B4IYL2</accession>
<gene>
    <name evidence="4" type="primary">Dgri\GH15753</name>
    <name evidence="4" type="ORF">Dgri_GH15753</name>
</gene>
<organism evidence="5">
    <name type="scientific">Drosophila grimshawi</name>
    <name type="common">Hawaiian fruit fly</name>
    <name type="synonym">Idiomyia grimshawi</name>
    <dbReference type="NCBI Taxonomy" id="7222"/>
    <lineage>
        <taxon>Eukaryota</taxon>
        <taxon>Metazoa</taxon>
        <taxon>Ecdysozoa</taxon>
        <taxon>Arthropoda</taxon>
        <taxon>Hexapoda</taxon>
        <taxon>Insecta</taxon>
        <taxon>Pterygota</taxon>
        <taxon>Neoptera</taxon>
        <taxon>Endopterygota</taxon>
        <taxon>Diptera</taxon>
        <taxon>Brachycera</taxon>
        <taxon>Muscomorpha</taxon>
        <taxon>Ephydroidea</taxon>
        <taxon>Drosophilidae</taxon>
        <taxon>Drosophila</taxon>
        <taxon>Hawaiian Drosophila</taxon>
    </lineage>
</organism>
<dbReference type="PhylomeDB" id="B4IYL2"/>
<protein>
    <submittedName>
        <fullName evidence="4">GH15753</fullName>
    </submittedName>
</protein>
<dbReference type="OrthoDB" id="273067at2759"/>
<dbReference type="STRING" id="7222.B4IYL2"/>
<proteinExistence type="predicted"/>
<dbReference type="OMA" id="NLWDVAF"/>
<sequence>MEINQTTNETEPETNRVWCCAWGVMQPAKKSIQSNIEEEEKSSSRAKLKPREFVITGDYMSQLKVVFTSPGKTNVFPDEYSMQLPGLGIHHVALCSDSSCLAAISMDGNLTLLSLNGVGGRWLPSVSHIHVGNFWSSSFGGGGNIECIYAGSGSGHIYKYDTSDRTLQHSYDTHCCENVLGLAISKDQRLVGATDYAGNLTLFDGVTRQITSRTNYKMPMRRLVFDPSMQHALAACDDKTIKLIDLPSGMLRESLVGHDAFVMSVDVSPDGLRFLSGAFDGSIKLWDARTTKTSLAFMCGTNRNLWDVTFNKCCNKISCVGDGKGLNIYYCMGNKKMMLV</sequence>
<dbReference type="PANTHER" id="PTHR44090">
    <property type="entry name" value="WD REPEAT-CONTAINING PROTEIN 61"/>
    <property type="match status" value="1"/>
</dbReference>
<dbReference type="PROSITE" id="PS50082">
    <property type="entry name" value="WD_REPEATS_2"/>
    <property type="match status" value="1"/>
</dbReference>
<evidence type="ECO:0000256" key="2">
    <source>
        <dbReference type="ARBA" id="ARBA00022737"/>
    </source>
</evidence>
<dbReference type="InParanoid" id="B4IYL2"/>
<dbReference type="InterPro" id="IPR015943">
    <property type="entry name" value="WD40/YVTN_repeat-like_dom_sf"/>
</dbReference>
<evidence type="ECO:0000256" key="1">
    <source>
        <dbReference type="ARBA" id="ARBA00022574"/>
    </source>
</evidence>
<dbReference type="EMBL" id="CH916366">
    <property type="protein sequence ID" value="EDV95522.1"/>
    <property type="molecule type" value="Genomic_DNA"/>
</dbReference>
<feature type="repeat" description="WD" evidence="3">
    <location>
        <begin position="255"/>
        <end position="296"/>
    </location>
</feature>
<dbReference type="InterPro" id="IPR036322">
    <property type="entry name" value="WD40_repeat_dom_sf"/>
</dbReference>
<evidence type="ECO:0000313" key="4">
    <source>
        <dbReference type="EMBL" id="EDV95522.1"/>
    </source>
</evidence>
<dbReference type="InterPro" id="IPR051510">
    <property type="entry name" value="SKI8"/>
</dbReference>
<dbReference type="AlphaFoldDB" id="B4IYL2"/>
<dbReference type="InterPro" id="IPR001680">
    <property type="entry name" value="WD40_rpt"/>
</dbReference>
<evidence type="ECO:0000313" key="5">
    <source>
        <dbReference type="Proteomes" id="UP000001070"/>
    </source>
</evidence>
<keyword evidence="2" id="KW-0677">Repeat</keyword>
<dbReference type="PROSITE" id="PS50294">
    <property type="entry name" value="WD_REPEATS_REGION"/>
    <property type="match status" value="1"/>
</dbReference>
<dbReference type="PANTHER" id="PTHR44090:SF1">
    <property type="entry name" value="SUPERKILLER COMPLEX PROTEIN 8"/>
    <property type="match status" value="1"/>
</dbReference>
<dbReference type="HOGENOM" id="CLU_000288_57_11_1"/>
<dbReference type="SUPFAM" id="SSF50978">
    <property type="entry name" value="WD40 repeat-like"/>
    <property type="match status" value="1"/>
</dbReference>
<dbReference type="Gene3D" id="2.130.10.10">
    <property type="entry name" value="YVTN repeat-like/Quinoprotein amine dehydrogenase"/>
    <property type="match status" value="1"/>
</dbReference>
<dbReference type="Pfam" id="PF00400">
    <property type="entry name" value="WD40"/>
    <property type="match status" value="1"/>
</dbReference>
<dbReference type="KEGG" id="dgr:6556747"/>
<dbReference type="SMART" id="SM00320">
    <property type="entry name" value="WD40"/>
    <property type="match status" value="6"/>
</dbReference>
<keyword evidence="1 3" id="KW-0853">WD repeat</keyword>
<keyword evidence="5" id="KW-1185">Reference proteome</keyword>
<name>B4IYL2_DROGR</name>
<dbReference type="Proteomes" id="UP000001070">
    <property type="component" value="Unassembled WGS sequence"/>
</dbReference>
<evidence type="ECO:0000256" key="3">
    <source>
        <dbReference type="PROSITE-ProRule" id="PRU00221"/>
    </source>
</evidence>